<dbReference type="KEGG" id="chya:V22_19360"/>
<dbReference type="RefSeq" id="WP_145262077.1">
    <property type="nucleotide sequence ID" value="NZ_CP036316.1"/>
</dbReference>
<keyword evidence="1" id="KW-0812">Transmembrane</keyword>
<evidence type="ECO:0000313" key="4">
    <source>
        <dbReference type="Proteomes" id="UP000319976"/>
    </source>
</evidence>
<name>A0A517T8J7_9PLAN</name>
<dbReference type="Proteomes" id="UP000319976">
    <property type="component" value="Chromosome"/>
</dbReference>
<organism evidence="3 4">
    <name type="scientific">Calycomorphotria hydatis</name>
    <dbReference type="NCBI Taxonomy" id="2528027"/>
    <lineage>
        <taxon>Bacteria</taxon>
        <taxon>Pseudomonadati</taxon>
        <taxon>Planctomycetota</taxon>
        <taxon>Planctomycetia</taxon>
        <taxon>Planctomycetales</taxon>
        <taxon>Planctomycetaceae</taxon>
        <taxon>Calycomorphotria</taxon>
    </lineage>
</organism>
<dbReference type="NCBIfam" id="TIGR04294">
    <property type="entry name" value="pre_pil_HX9DG"/>
    <property type="match status" value="1"/>
</dbReference>
<evidence type="ECO:0000256" key="1">
    <source>
        <dbReference type="SAM" id="Phobius"/>
    </source>
</evidence>
<dbReference type="InterPro" id="IPR045584">
    <property type="entry name" value="Pilin-like"/>
</dbReference>
<reference evidence="3 4" key="1">
    <citation type="submission" date="2019-02" db="EMBL/GenBank/DDBJ databases">
        <title>Deep-cultivation of Planctomycetes and their phenomic and genomic characterization uncovers novel biology.</title>
        <authorList>
            <person name="Wiegand S."/>
            <person name="Jogler M."/>
            <person name="Boedeker C."/>
            <person name="Pinto D."/>
            <person name="Vollmers J."/>
            <person name="Rivas-Marin E."/>
            <person name="Kohn T."/>
            <person name="Peeters S.H."/>
            <person name="Heuer A."/>
            <person name="Rast P."/>
            <person name="Oberbeckmann S."/>
            <person name="Bunk B."/>
            <person name="Jeske O."/>
            <person name="Meyerdierks A."/>
            <person name="Storesund J.E."/>
            <person name="Kallscheuer N."/>
            <person name="Luecker S."/>
            <person name="Lage O.M."/>
            <person name="Pohl T."/>
            <person name="Merkel B.J."/>
            <person name="Hornburger P."/>
            <person name="Mueller R.-W."/>
            <person name="Bruemmer F."/>
            <person name="Labrenz M."/>
            <person name="Spormann A.M."/>
            <person name="Op den Camp H."/>
            <person name="Overmann J."/>
            <person name="Amann R."/>
            <person name="Jetten M.S.M."/>
            <person name="Mascher T."/>
            <person name="Medema M.H."/>
            <person name="Devos D.P."/>
            <person name="Kaster A.-K."/>
            <person name="Ovreas L."/>
            <person name="Rohde M."/>
            <person name="Galperin M.Y."/>
            <person name="Jogler C."/>
        </authorList>
    </citation>
    <scope>NUCLEOTIDE SEQUENCE [LARGE SCALE GENOMIC DNA]</scope>
    <source>
        <strain evidence="3 4">V22</strain>
    </source>
</reference>
<keyword evidence="1" id="KW-0472">Membrane</keyword>
<keyword evidence="1" id="KW-1133">Transmembrane helix</keyword>
<dbReference type="InterPro" id="IPR027558">
    <property type="entry name" value="Pre_pil_HX9DG_C"/>
</dbReference>
<dbReference type="Pfam" id="PF07963">
    <property type="entry name" value="N_methyl"/>
    <property type="match status" value="1"/>
</dbReference>
<dbReference type="NCBIfam" id="TIGR02532">
    <property type="entry name" value="IV_pilin_GFxxxE"/>
    <property type="match status" value="1"/>
</dbReference>
<protein>
    <submittedName>
        <fullName evidence="3">Type II secretion system protein G</fullName>
    </submittedName>
</protein>
<accession>A0A517T8J7</accession>
<feature type="transmembrane region" description="Helical" evidence="1">
    <location>
        <begin position="12"/>
        <end position="36"/>
    </location>
</feature>
<proteinExistence type="predicted"/>
<dbReference type="PANTHER" id="PTHR30093">
    <property type="entry name" value="GENERAL SECRETION PATHWAY PROTEIN G"/>
    <property type="match status" value="1"/>
</dbReference>
<keyword evidence="4" id="KW-1185">Reference proteome</keyword>
<dbReference type="Pfam" id="PF07596">
    <property type="entry name" value="SBP_bac_10"/>
    <property type="match status" value="1"/>
</dbReference>
<dbReference type="EMBL" id="CP036316">
    <property type="protein sequence ID" value="QDT64695.1"/>
    <property type="molecule type" value="Genomic_DNA"/>
</dbReference>
<evidence type="ECO:0000313" key="3">
    <source>
        <dbReference type="EMBL" id="QDT64695.1"/>
    </source>
</evidence>
<dbReference type="InterPro" id="IPR012902">
    <property type="entry name" value="N_methyl_site"/>
</dbReference>
<dbReference type="InterPro" id="IPR011453">
    <property type="entry name" value="DUF1559"/>
</dbReference>
<dbReference type="AlphaFoldDB" id="A0A517T8J7"/>
<feature type="domain" description="DUF1559" evidence="2">
    <location>
        <begin position="37"/>
        <end position="344"/>
    </location>
</feature>
<evidence type="ECO:0000259" key="2">
    <source>
        <dbReference type="Pfam" id="PF07596"/>
    </source>
</evidence>
<dbReference type="PANTHER" id="PTHR30093:SF2">
    <property type="entry name" value="TYPE II SECRETION SYSTEM PROTEIN H"/>
    <property type="match status" value="1"/>
</dbReference>
<dbReference type="SUPFAM" id="SSF54523">
    <property type="entry name" value="Pili subunits"/>
    <property type="match status" value="1"/>
</dbReference>
<sequence length="378" mass="41080">MQLNPSISRRIGFTLIELLVVIAIIAILIALLLPAVQQAREAARRSQCKNNLKQLALAMHNYHDNFNTFPPGVCMKESRVAGVSQANLCNTTPSGNLDQFGATIWNDWTGWTWNAFLLPYLEQANLYKTIDVSTNSEQFVYSINNQSDATEAAKYAEVTTPISVYRCPSDPSPDIFPFVWFLGLTGNGQWTGSHSSAVQMPTTNYVAVHSNQGGVPTSNWPCNSKDSAESHSGIFGLNSRTRIRDITDGTSNTLLLGERAFDWRGNPNDSDQQWGSACLFIGRYNANSVMNSVWAGSGGINTFSTSTTWSSNAGKINFTSMHVGGAQFAFADGSVHFLSENIDSSVQTPATSPVAINGESSTLEYLLSKSDGNVVGEF</sequence>
<dbReference type="Gene3D" id="3.30.700.10">
    <property type="entry name" value="Glycoprotein, Type 4 Pilin"/>
    <property type="match status" value="1"/>
</dbReference>
<gene>
    <name evidence="3" type="primary">xcpT_19</name>
    <name evidence="3" type="ORF">V22_19360</name>
</gene>